<dbReference type="FunFam" id="1.10.3720.10:FF:000001">
    <property type="entry name" value="Glycine betaine ABC transporter, permease"/>
    <property type="match status" value="1"/>
</dbReference>
<dbReference type="InterPro" id="IPR035906">
    <property type="entry name" value="MetI-like_sf"/>
</dbReference>
<dbReference type="GO" id="GO:0031460">
    <property type="term" value="P:glycine betaine transport"/>
    <property type="evidence" value="ECO:0007669"/>
    <property type="project" value="TreeGrafter"/>
</dbReference>
<dbReference type="SUPFAM" id="SSF53850">
    <property type="entry name" value="Periplasmic binding protein-like II"/>
    <property type="match status" value="1"/>
</dbReference>
<evidence type="ECO:0000256" key="7">
    <source>
        <dbReference type="ARBA" id="ARBA00035652"/>
    </source>
</evidence>
<dbReference type="PANTHER" id="PTHR30177:SF4">
    <property type="entry name" value="OSMOPROTECTANT IMPORT PERMEASE PROTEIN OSMW"/>
    <property type="match status" value="1"/>
</dbReference>
<keyword evidence="4 8" id="KW-1133">Transmembrane helix</keyword>
<dbReference type="GO" id="GO:0043190">
    <property type="term" value="C:ATP-binding cassette (ABC) transporter complex"/>
    <property type="evidence" value="ECO:0007669"/>
    <property type="project" value="InterPro"/>
</dbReference>
<dbReference type="EMBL" id="AZDI01000004">
    <property type="protein sequence ID" value="KRK45798.1"/>
    <property type="molecule type" value="Genomic_DNA"/>
</dbReference>
<dbReference type="Gene3D" id="3.40.190.120">
    <property type="entry name" value="Osmoprotection protein (prox), domain 2"/>
    <property type="match status" value="1"/>
</dbReference>
<evidence type="ECO:0000256" key="1">
    <source>
        <dbReference type="ARBA" id="ARBA00004141"/>
    </source>
</evidence>
<evidence type="ECO:0000313" key="11">
    <source>
        <dbReference type="Proteomes" id="UP000051450"/>
    </source>
</evidence>
<dbReference type="PANTHER" id="PTHR30177">
    <property type="entry name" value="GLYCINE BETAINE/L-PROLINE TRANSPORT SYSTEM PERMEASE PROTEIN PROW"/>
    <property type="match status" value="1"/>
</dbReference>
<comment type="similarity">
    <text evidence="7">In the N-terminal section; belongs to the binding-protein-dependent transport system permease family.</text>
</comment>
<evidence type="ECO:0000256" key="2">
    <source>
        <dbReference type="ARBA" id="ARBA00022448"/>
    </source>
</evidence>
<dbReference type="Pfam" id="PF04069">
    <property type="entry name" value="OpuAC"/>
    <property type="match status" value="1"/>
</dbReference>
<dbReference type="InterPro" id="IPR007210">
    <property type="entry name" value="ABC_Gly_betaine_transp_sub-bd"/>
</dbReference>
<evidence type="ECO:0000313" key="10">
    <source>
        <dbReference type="EMBL" id="KRK45798.1"/>
    </source>
</evidence>
<feature type="transmembrane region" description="Helical" evidence="8">
    <location>
        <begin position="209"/>
        <end position="229"/>
    </location>
</feature>
<dbReference type="Proteomes" id="UP000051450">
    <property type="component" value="Unassembled WGS sequence"/>
</dbReference>
<keyword evidence="3 8" id="KW-0812">Transmembrane</keyword>
<comment type="similarity">
    <text evidence="8">Belongs to the binding-protein-dependent transport system permease family.</text>
</comment>
<sequence length="504" mass="55432">MTQLMETFQTHRSDLWTAILQHLQISLISLLIATVIAVSLAIWLVQYKRAAEIVLQMTSILQTIPSLALLGLLIPLVGIGTLPSIIALVAYALLPIFQNTYVGLTSIDPSLEEAATAFGMTRTQKLIRFELPLAMPLIISGIRIAFVLIIGTATLAALIGAGGLGTFILLGIDRNDMSLIIIGALSSIILAVLFSALIRRFQNLKVKTIATILIALGVLFAGGATINALTHQKKELVIAGKMGAEPEILINMYKDLIENDDPTINVTLKPNFGKTSFLYSALKSKSIDIYPEFSGTVLEELVKTPLKNTNKEQVYQQAKSAIKAKDNLDFLDPMAYQNTYAVAVTKEFADQYHLTKISDLSRVSSKIKAGFTLEFLNRGDGYKGIEKKYGVSFNVKSFEPALRYQAIANGDVNLIDAYSTDSQLIKYNLVTLRDDQHLFPPYQGAPLIAKGILKKYPTVKKSLNKLGNKISDTDMQEMNYLVDVKNVPASKVAHDYLTKHHLLD</sequence>
<evidence type="ECO:0000256" key="8">
    <source>
        <dbReference type="RuleBase" id="RU363032"/>
    </source>
</evidence>
<dbReference type="Gene3D" id="3.40.190.10">
    <property type="entry name" value="Periplasmic binding protein-like II"/>
    <property type="match status" value="1"/>
</dbReference>
<keyword evidence="5 8" id="KW-0472">Membrane</keyword>
<organism evidence="10 11">
    <name type="scientific">Dellaglioa algida DSM 15638</name>
    <dbReference type="NCBI Taxonomy" id="1423719"/>
    <lineage>
        <taxon>Bacteria</taxon>
        <taxon>Bacillati</taxon>
        <taxon>Bacillota</taxon>
        <taxon>Bacilli</taxon>
        <taxon>Lactobacillales</taxon>
        <taxon>Lactobacillaceae</taxon>
        <taxon>Dellaglioa</taxon>
    </lineage>
</organism>
<dbReference type="Pfam" id="PF00528">
    <property type="entry name" value="BPD_transp_1"/>
    <property type="match status" value="1"/>
</dbReference>
<dbReference type="InterPro" id="IPR000515">
    <property type="entry name" value="MetI-like"/>
</dbReference>
<comment type="subcellular location">
    <subcellularLocation>
        <location evidence="8">Cell membrane</location>
        <topology evidence="8">Multi-pass membrane protein</topology>
    </subcellularLocation>
    <subcellularLocation>
        <location evidence="1">Membrane</location>
        <topology evidence="1">Multi-pass membrane protein</topology>
    </subcellularLocation>
</comment>
<feature type="transmembrane region" description="Helical" evidence="8">
    <location>
        <begin position="66"/>
        <end position="94"/>
    </location>
</feature>
<dbReference type="STRING" id="1423719.FC66_GL001028"/>
<comment type="similarity">
    <text evidence="6">In the C-terminal section; belongs to the OsmX family.</text>
</comment>
<dbReference type="CDD" id="cd06261">
    <property type="entry name" value="TM_PBP2"/>
    <property type="match status" value="1"/>
</dbReference>
<evidence type="ECO:0000259" key="9">
    <source>
        <dbReference type="PROSITE" id="PS50928"/>
    </source>
</evidence>
<keyword evidence="2 8" id="KW-0813">Transport</keyword>
<feature type="transmembrane region" description="Helical" evidence="8">
    <location>
        <begin position="144"/>
        <end position="170"/>
    </location>
</feature>
<feature type="transmembrane region" description="Helical" evidence="8">
    <location>
        <begin position="177"/>
        <end position="197"/>
    </location>
</feature>
<evidence type="ECO:0000256" key="5">
    <source>
        <dbReference type="ARBA" id="ARBA00023136"/>
    </source>
</evidence>
<feature type="transmembrane region" description="Helical" evidence="8">
    <location>
        <begin position="23"/>
        <end position="45"/>
    </location>
</feature>
<accession>A0A0R1HHC6</accession>
<dbReference type="AlphaFoldDB" id="A0A0R1HHC6"/>
<dbReference type="PATRIC" id="fig|1423719.4.peg.1049"/>
<dbReference type="RefSeq" id="WP_057974092.1">
    <property type="nucleotide sequence ID" value="NZ_AZDI01000004.1"/>
</dbReference>
<proteinExistence type="inferred from homology"/>
<evidence type="ECO:0000256" key="6">
    <source>
        <dbReference type="ARBA" id="ARBA00035642"/>
    </source>
</evidence>
<dbReference type="InterPro" id="IPR058089">
    <property type="entry name" value="EgtUBC_SBD"/>
</dbReference>
<keyword evidence="11" id="KW-1185">Reference proteome</keyword>
<comment type="caution">
    <text evidence="10">The sequence shown here is derived from an EMBL/GenBank/DDBJ whole genome shotgun (WGS) entry which is preliminary data.</text>
</comment>
<dbReference type="GO" id="GO:0022857">
    <property type="term" value="F:transmembrane transporter activity"/>
    <property type="evidence" value="ECO:0007669"/>
    <property type="project" value="InterPro"/>
</dbReference>
<dbReference type="Gene3D" id="1.10.3720.10">
    <property type="entry name" value="MetI-like"/>
    <property type="match status" value="1"/>
</dbReference>
<gene>
    <name evidence="10" type="ORF">FC66_GL001028</name>
</gene>
<protein>
    <submittedName>
        <fullName evidence="10">ABC-type proline glycine betaine transporter</fullName>
    </submittedName>
</protein>
<feature type="domain" description="ABC transmembrane type-1" evidence="9">
    <location>
        <begin position="19"/>
        <end position="198"/>
    </location>
</feature>
<dbReference type="OrthoDB" id="9801163at2"/>
<dbReference type="InterPro" id="IPR051204">
    <property type="entry name" value="ABC_transp_perm/SBD"/>
</dbReference>
<dbReference type="SUPFAM" id="SSF161098">
    <property type="entry name" value="MetI-like"/>
    <property type="match status" value="1"/>
</dbReference>
<evidence type="ECO:0000256" key="4">
    <source>
        <dbReference type="ARBA" id="ARBA00022989"/>
    </source>
</evidence>
<dbReference type="CDD" id="cd13610">
    <property type="entry name" value="PBP2_ChoS"/>
    <property type="match status" value="1"/>
</dbReference>
<name>A0A0R1HHC6_9LACO</name>
<reference evidence="10 11" key="1">
    <citation type="journal article" date="2015" name="Genome Announc.">
        <title>Expanding the biotechnology potential of lactobacilli through comparative genomics of 213 strains and associated genera.</title>
        <authorList>
            <person name="Sun Z."/>
            <person name="Harris H.M."/>
            <person name="McCann A."/>
            <person name="Guo C."/>
            <person name="Argimon S."/>
            <person name="Zhang W."/>
            <person name="Yang X."/>
            <person name="Jeffery I.B."/>
            <person name="Cooney J.C."/>
            <person name="Kagawa T.F."/>
            <person name="Liu W."/>
            <person name="Song Y."/>
            <person name="Salvetti E."/>
            <person name="Wrobel A."/>
            <person name="Rasinkangas P."/>
            <person name="Parkhill J."/>
            <person name="Rea M.C."/>
            <person name="O'Sullivan O."/>
            <person name="Ritari J."/>
            <person name="Douillard F.P."/>
            <person name="Paul Ross R."/>
            <person name="Yang R."/>
            <person name="Briner A.E."/>
            <person name="Felis G.E."/>
            <person name="de Vos W.M."/>
            <person name="Barrangou R."/>
            <person name="Klaenhammer T.R."/>
            <person name="Caufield P.W."/>
            <person name="Cui Y."/>
            <person name="Zhang H."/>
            <person name="O'Toole P.W."/>
        </authorList>
    </citation>
    <scope>NUCLEOTIDE SEQUENCE [LARGE SCALE GENOMIC DNA]</scope>
    <source>
        <strain evidence="10 11">DSM 15638</strain>
    </source>
</reference>
<evidence type="ECO:0000256" key="3">
    <source>
        <dbReference type="ARBA" id="ARBA00022692"/>
    </source>
</evidence>
<dbReference type="PROSITE" id="PS50928">
    <property type="entry name" value="ABC_TM1"/>
    <property type="match status" value="1"/>
</dbReference>